<feature type="disulfide bond" evidence="2">
    <location>
        <begin position="183"/>
        <end position="193"/>
    </location>
</feature>
<gene>
    <name evidence="7" type="ORF">BT62DRAFT_940453</name>
</gene>
<dbReference type="SMART" id="SM00181">
    <property type="entry name" value="EGF"/>
    <property type="match status" value="4"/>
</dbReference>
<keyword evidence="4" id="KW-0472">Membrane</keyword>
<dbReference type="RefSeq" id="XP_043046605.1">
    <property type="nucleotide sequence ID" value="XM_043187752.1"/>
</dbReference>
<dbReference type="PANTHER" id="PTHR15332">
    <property type="entry name" value="PROPROTEIN CONVERTASE SUBTILISIN_KEXIN TYPE 5-LIKE"/>
    <property type="match status" value="1"/>
</dbReference>
<dbReference type="SMART" id="SM00180">
    <property type="entry name" value="EGF_Lam"/>
    <property type="match status" value="1"/>
</dbReference>
<dbReference type="Gene3D" id="2.10.25.10">
    <property type="entry name" value="Laminin"/>
    <property type="match status" value="1"/>
</dbReference>
<dbReference type="EMBL" id="MU250523">
    <property type="protein sequence ID" value="KAG7453105.1"/>
    <property type="molecule type" value="Genomic_DNA"/>
</dbReference>
<sequence>MLSLLIFSFLFYVASVVASSSSSVVCVAGQCLQGSSNTTLGVTLTSSDESTTILLLPGQYASTTNPELLHEMLISTSGSLSPSPGFNSSGSIDLPLDVTLEAGLAIYSGGLYSGTAAFTTLPSAPVSNSSTSLSAASLALSSTVWAAIDIGSERVILWESVPDVGQLPLSGSLSLLDLQSSACSPSCSSSGVCSASGTCTCPTGFTGESCESCASGFYGPECQACPSDCSECDEGISGTGICLVIEILNTPETCNCINGECGSNGGCTCNTGWTTASNGTACAKCSEGFYLTSSGDCKICELGCTSCADSTGTCLACKTGFTQDANDKTKCDAEESTTSSGTVCPDGSFGNNGTSCTACSSACSTCNGATSNDCIICATESYTFNGSCVSADSTGVCEGTNLIADNNKRACDACGAKCTSCEISDFSVASTVDELKCTACLTGSFLSDGQCVDSCPTGTFLSPKDNVTCTSCDSSCSTCSGSATFCLTCANSKLASDGSCVSSCPSGTFSSSGSCLTCHPDCATCSGSSFNQCSSCPSDRPVLTNGRCLPTCSESEYFDSTSSSCTSCDSSCSTCSGPDSSECLSCSSSTQYLRSGTCVDANCTNSTSVISGLGVCLSELVLTSTRSSDSPTTGVSDPTVIKSNSNKRTWWQILLMTLGCAFIFLLFVMCWRRRARQQRAKRTAMFATAKRLDHKLNWRWRLIRFGEKLFGHRRSERAPPETEEMKLMRVEEARHHDEIEKLVGSYTRHVPDDATIVSGPSIYSQVTGRPRQTPDVRQPVKKDETARFSANTFTSTLGSRDRELSPPPRSDAEAYAQAVRSPGNWIEPNLTGASRNPFRR</sequence>
<feature type="signal peptide" evidence="5">
    <location>
        <begin position="1"/>
        <end position="18"/>
    </location>
</feature>
<evidence type="ECO:0000256" key="4">
    <source>
        <dbReference type="SAM" id="Phobius"/>
    </source>
</evidence>
<evidence type="ECO:0000259" key="6">
    <source>
        <dbReference type="PROSITE" id="PS50026"/>
    </source>
</evidence>
<keyword evidence="5" id="KW-0732">Signal</keyword>
<feature type="chain" id="PRO_5040115938" evidence="5">
    <location>
        <begin position="19"/>
        <end position="840"/>
    </location>
</feature>
<evidence type="ECO:0000256" key="5">
    <source>
        <dbReference type="SAM" id="SignalP"/>
    </source>
</evidence>
<dbReference type="SMART" id="SM00261">
    <property type="entry name" value="FU"/>
    <property type="match status" value="7"/>
</dbReference>
<keyword evidence="1 2" id="KW-0245">EGF-like domain</keyword>
<dbReference type="AlphaFoldDB" id="A0A9P7W6Z9"/>
<dbReference type="Proteomes" id="UP000812287">
    <property type="component" value="Unassembled WGS sequence"/>
</dbReference>
<dbReference type="PROSITE" id="PS50026">
    <property type="entry name" value="EGF_3"/>
    <property type="match status" value="1"/>
</dbReference>
<evidence type="ECO:0000256" key="1">
    <source>
        <dbReference type="ARBA" id="ARBA00022536"/>
    </source>
</evidence>
<feature type="region of interest" description="Disordered" evidence="3">
    <location>
        <begin position="764"/>
        <end position="840"/>
    </location>
</feature>
<dbReference type="InterPro" id="IPR000742">
    <property type="entry name" value="EGF"/>
</dbReference>
<evidence type="ECO:0000256" key="2">
    <source>
        <dbReference type="PROSITE-ProRule" id="PRU00076"/>
    </source>
</evidence>
<dbReference type="InterPro" id="IPR002049">
    <property type="entry name" value="LE_dom"/>
</dbReference>
<evidence type="ECO:0000313" key="8">
    <source>
        <dbReference type="Proteomes" id="UP000812287"/>
    </source>
</evidence>
<comment type="caution">
    <text evidence="7">The sequence shown here is derived from an EMBL/GenBank/DDBJ whole genome shotgun (WGS) entry which is preliminary data.</text>
</comment>
<dbReference type="PANTHER" id="PTHR15332:SF175">
    <property type="entry name" value="PROPROTEIN CONVERTASE SUBTILISIN_KEXIN TYPE 5-LIKE"/>
    <property type="match status" value="1"/>
</dbReference>
<dbReference type="PROSITE" id="PS01248">
    <property type="entry name" value="EGF_LAM_1"/>
    <property type="match status" value="1"/>
</dbReference>
<accession>A0A9P7W6Z9</accession>
<feature type="domain" description="EGF-like" evidence="6">
    <location>
        <begin position="179"/>
        <end position="211"/>
    </location>
</feature>
<keyword evidence="4" id="KW-1133">Transmembrane helix</keyword>
<feature type="compositionally biased region" description="Basic and acidic residues" evidence="3">
    <location>
        <begin position="772"/>
        <end position="786"/>
    </location>
</feature>
<keyword evidence="4" id="KW-0812">Transmembrane</keyword>
<feature type="compositionally biased region" description="Polar residues" evidence="3">
    <location>
        <begin position="788"/>
        <end position="798"/>
    </location>
</feature>
<dbReference type="OrthoDB" id="18487at2759"/>
<reference evidence="7" key="1">
    <citation type="submission" date="2020-11" db="EMBL/GenBank/DDBJ databases">
        <title>Adaptations for nitrogen fixation in a non-lichenized fungal sporocarp promotes dispersal by wood-feeding termites.</title>
        <authorList>
            <consortium name="DOE Joint Genome Institute"/>
            <person name="Koch R.A."/>
            <person name="Yoon G."/>
            <person name="Arayal U."/>
            <person name="Lail K."/>
            <person name="Amirebrahimi M."/>
            <person name="Labutti K."/>
            <person name="Lipzen A."/>
            <person name="Riley R."/>
            <person name="Barry K."/>
            <person name="Henrissat B."/>
            <person name="Grigoriev I.V."/>
            <person name="Herr J.R."/>
            <person name="Aime M.C."/>
        </authorList>
    </citation>
    <scope>NUCLEOTIDE SEQUENCE</scope>
    <source>
        <strain evidence="7">MCA 3950</strain>
    </source>
</reference>
<proteinExistence type="predicted"/>
<evidence type="ECO:0000313" key="7">
    <source>
        <dbReference type="EMBL" id="KAG7453105.1"/>
    </source>
</evidence>
<dbReference type="Pfam" id="PF23106">
    <property type="entry name" value="EGF_Teneurin"/>
    <property type="match status" value="1"/>
</dbReference>
<evidence type="ECO:0000256" key="3">
    <source>
        <dbReference type="SAM" id="MobiDB-lite"/>
    </source>
</evidence>
<dbReference type="CDD" id="cd00064">
    <property type="entry name" value="FU"/>
    <property type="match status" value="1"/>
</dbReference>
<feature type="transmembrane region" description="Helical" evidence="4">
    <location>
        <begin position="650"/>
        <end position="671"/>
    </location>
</feature>
<keyword evidence="8" id="KW-1185">Reference proteome</keyword>
<feature type="disulfide bond" evidence="2">
    <location>
        <begin position="201"/>
        <end position="210"/>
    </location>
</feature>
<dbReference type="InterPro" id="IPR009030">
    <property type="entry name" value="Growth_fac_rcpt_cys_sf"/>
</dbReference>
<dbReference type="Gene3D" id="2.10.220.10">
    <property type="entry name" value="Hormone Receptor, Insulin-like Growth Factor Receptor 1, Chain A, domain 2"/>
    <property type="match status" value="4"/>
</dbReference>
<dbReference type="InterPro" id="IPR006212">
    <property type="entry name" value="Furin_repeat"/>
</dbReference>
<keyword evidence="7" id="KW-0675">Receptor</keyword>
<name>A0A9P7W6Z9_9AGAR</name>
<dbReference type="SUPFAM" id="SSF57184">
    <property type="entry name" value="Growth factor receptor domain"/>
    <property type="match status" value="3"/>
</dbReference>
<dbReference type="PROSITE" id="PS00022">
    <property type="entry name" value="EGF_1"/>
    <property type="match status" value="1"/>
</dbReference>
<dbReference type="GeneID" id="66110049"/>
<comment type="caution">
    <text evidence="2">Lacks conserved residue(s) required for the propagation of feature annotation.</text>
</comment>
<organism evidence="7 8">
    <name type="scientific">Guyanagaster necrorhizus</name>
    <dbReference type="NCBI Taxonomy" id="856835"/>
    <lineage>
        <taxon>Eukaryota</taxon>
        <taxon>Fungi</taxon>
        <taxon>Dikarya</taxon>
        <taxon>Basidiomycota</taxon>
        <taxon>Agaricomycotina</taxon>
        <taxon>Agaricomycetes</taxon>
        <taxon>Agaricomycetidae</taxon>
        <taxon>Agaricales</taxon>
        <taxon>Marasmiineae</taxon>
        <taxon>Physalacriaceae</taxon>
        <taxon>Guyanagaster</taxon>
    </lineage>
</organism>
<keyword evidence="2" id="KW-1015">Disulfide bond</keyword>
<protein>
    <submittedName>
        <fullName evidence="7">Growth factor receptor domain-containing protein</fullName>
    </submittedName>
</protein>